<gene>
    <name evidence="4" type="ORF">ACAOBT_LOCUS7985</name>
</gene>
<protein>
    <submittedName>
        <fullName evidence="4">Uncharacterized protein</fullName>
    </submittedName>
</protein>
<comment type="similarity">
    <text evidence="3">Belongs to the TO family.</text>
</comment>
<comment type="caution">
    <text evidence="4">The sequence shown here is derived from an EMBL/GenBank/DDBJ whole genome shotgun (WGS) entry which is preliminary data.</text>
</comment>
<dbReference type="AlphaFoldDB" id="A0A9P0K6J1"/>
<evidence type="ECO:0000256" key="2">
    <source>
        <dbReference type="ARBA" id="ARBA00023108"/>
    </source>
</evidence>
<dbReference type="Proteomes" id="UP001152888">
    <property type="component" value="Unassembled WGS sequence"/>
</dbReference>
<dbReference type="GO" id="GO:0007623">
    <property type="term" value="P:circadian rhythm"/>
    <property type="evidence" value="ECO:0007669"/>
    <property type="project" value="UniProtKB-ARBA"/>
</dbReference>
<dbReference type="OrthoDB" id="8182977at2759"/>
<dbReference type="Pfam" id="PF06585">
    <property type="entry name" value="JHBP"/>
    <property type="match status" value="1"/>
</dbReference>
<dbReference type="SMART" id="SM00700">
    <property type="entry name" value="JHBP"/>
    <property type="match status" value="1"/>
</dbReference>
<dbReference type="InterPro" id="IPR010562">
    <property type="entry name" value="Haemolymph_juvenile_hormone-bd"/>
</dbReference>
<evidence type="ECO:0000256" key="1">
    <source>
        <dbReference type="ARBA" id="ARBA00022729"/>
    </source>
</evidence>
<dbReference type="Gene3D" id="3.15.10.30">
    <property type="entry name" value="Haemolymph juvenile hormone binding protein"/>
    <property type="match status" value="1"/>
</dbReference>
<dbReference type="PANTHER" id="PTHR11008:SF32">
    <property type="entry name" value="CIRCADIAN CLOCK-CONTROLLED PROTEIN DAYWAKE-RELATED"/>
    <property type="match status" value="1"/>
</dbReference>
<reference evidence="4" key="1">
    <citation type="submission" date="2022-03" db="EMBL/GenBank/DDBJ databases">
        <authorList>
            <person name="Sayadi A."/>
        </authorList>
    </citation>
    <scope>NUCLEOTIDE SEQUENCE</scope>
</reference>
<dbReference type="PANTHER" id="PTHR11008">
    <property type="entry name" value="PROTEIN TAKEOUT-LIKE PROTEIN"/>
    <property type="match status" value="1"/>
</dbReference>
<evidence type="ECO:0000313" key="5">
    <source>
        <dbReference type="Proteomes" id="UP001152888"/>
    </source>
</evidence>
<dbReference type="EMBL" id="CAKOFQ010006755">
    <property type="protein sequence ID" value="CAH1968648.1"/>
    <property type="molecule type" value="Genomic_DNA"/>
</dbReference>
<sequence>MLVKELCVIAIACLSFSFGYNWRAGIHLCHRSSADFYKCLEASIADGLHYYRDGDKALHIPRIDPLEMHPFTVQTDSSQVALRLSFKKPFIGGMSNSTITHVELDVDKDCYWKLDVITPALSVFGEYEIDGKLMMFELNGHGRCNITTSDMVHHQTMKCRRYKKNGKTHLKILSYHIEATPAKVHYDLEKLVPQSEELTAAILQTFNGPEESLMIYKEVGPAMMHVMSEKQKKIINRVFSVVPLDEIFPK</sequence>
<evidence type="ECO:0000313" key="4">
    <source>
        <dbReference type="EMBL" id="CAH1968648.1"/>
    </source>
</evidence>
<evidence type="ECO:0000256" key="3">
    <source>
        <dbReference type="ARBA" id="ARBA00060902"/>
    </source>
</evidence>
<dbReference type="FunFam" id="3.15.10.30:FF:000001">
    <property type="entry name" value="Takeout-like protein 1"/>
    <property type="match status" value="1"/>
</dbReference>
<accession>A0A9P0K6J1</accession>
<dbReference type="GO" id="GO:0005615">
    <property type="term" value="C:extracellular space"/>
    <property type="evidence" value="ECO:0007669"/>
    <property type="project" value="TreeGrafter"/>
</dbReference>
<proteinExistence type="inferred from homology"/>
<keyword evidence="5" id="KW-1185">Reference proteome</keyword>
<keyword evidence="2" id="KW-0090">Biological rhythms</keyword>
<keyword evidence="1" id="KW-0732">Signal</keyword>
<dbReference type="InterPro" id="IPR038606">
    <property type="entry name" value="To_sf"/>
</dbReference>
<name>A0A9P0K6J1_ACAOB</name>
<organism evidence="4 5">
    <name type="scientific">Acanthoscelides obtectus</name>
    <name type="common">Bean weevil</name>
    <name type="synonym">Bruchus obtectus</name>
    <dbReference type="NCBI Taxonomy" id="200917"/>
    <lineage>
        <taxon>Eukaryota</taxon>
        <taxon>Metazoa</taxon>
        <taxon>Ecdysozoa</taxon>
        <taxon>Arthropoda</taxon>
        <taxon>Hexapoda</taxon>
        <taxon>Insecta</taxon>
        <taxon>Pterygota</taxon>
        <taxon>Neoptera</taxon>
        <taxon>Endopterygota</taxon>
        <taxon>Coleoptera</taxon>
        <taxon>Polyphaga</taxon>
        <taxon>Cucujiformia</taxon>
        <taxon>Chrysomeloidea</taxon>
        <taxon>Chrysomelidae</taxon>
        <taxon>Bruchinae</taxon>
        <taxon>Bruchini</taxon>
        <taxon>Acanthoscelides</taxon>
    </lineage>
</organism>